<proteinExistence type="predicted"/>
<feature type="transmembrane region" description="Helical" evidence="6">
    <location>
        <begin position="243"/>
        <end position="264"/>
    </location>
</feature>
<dbReference type="RefSeq" id="WP_206580556.1">
    <property type="nucleotide sequence ID" value="NZ_JAFJZZ010000001.1"/>
</dbReference>
<feature type="transmembrane region" description="Helical" evidence="6">
    <location>
        <begin position="77"/>
        <end position="104"/>
    </location>
</feature>
<keyword evidence="3 6" id="KW-0812">Transmembrane</keyword>
<name>A0A939D5Q5_CLOAM</name>
<feature type="transmembrane region" description="Helical" evidence="6">
    <location>
        <begin position="339"/>
        <end position="358"/>
    </location>
</feature>
<dbReference type="Pfam" id="PF07690">
    <property type="entry name" value="MFS_1"/>
    <property type="match status" value="1"/>
</dbReference>
<dbReference type="InterPro" id="IPR020846">
    <property type="entry name" value="MFS_dom"/>
</dbReference>
<dbReference type="Gene3D" id="1.20.1250.20">
    <property type="entry name" value="MFS general substrate transporter like domains"/>
    <property type="match status" value="1"/>
</dbReference>
<dbReference type="SUPFAM" id="SSF103473">
    <property type="entry name" value="MFS general substrate transporter"/>
    <property type="match status" value="1"/>
</dbReference>
<dbReference type="Proteomes" id="UP000664545">
    <property type="component" value="Unassembled WGS sequence"/>
</dbReference>
<dbReference type="CDD" id="cd17489">
    <property type="entry name" value="MFS_YfcJ_like"/>
    <property type="match status" value="1"/>
</dbReference>
<feature type="transmembrane region" description="Helical" evidence="6">
    <location>
        <begin position="164"/>
        <end position="184"/>
    </location>
</feature>
<feature type="transmembrane region" description="Helical" evidence="6">
    <location>
        <begin position="44"/>
        <end position="65"/>
    </location>
</feature>
<dbReference type="PROSITE" id="PS00216">
    <property type="entry name" value="SUGAR_TRANSPORT_1"/>
    <property type="match status" value="1"/>
</dbReference>
<comment type="caution">
    <text evidence="8">The sequence shown here is derived from an EMBL/GenBank/DDBJ whole genome shotgun (WGS) entry which is preliminary data.</text>
</comment>
<dbReference type="AlphaFoldDB" id="A0A939D5Q5"/>
<feature type="transmembrane region" description="Helical" evidence="6">
    <location>
        <begin position="139"/>
        <end position="158"/>
    </location>
</feature>
<feature type="transmembrane region" description="Helical" evidence="6">
    <location>
        <begin position="300"/>
        <end position="318"/>
    </location>
</feature>
<dbReference type="GO" id="GO:0005886">
    <property type="term" value="C:plasma membrane"/>
    <property type="evidence" value="ECO:0007669"/>
    <property type="project" value="UniProtKB-SubCell"/>
</dbReference>
<accession>A0A939D5Q5</accession>
<dbReference type="PROSITE" id="PS50850">
    <property type="entry name" value="MFS"/>
    <property type="match status" value="1"/>
</dbReference>
<keyword evidence="4 6" id="KW-1133">Transmembrane helix</keyword>
<dbReference type="InterPro" id="IPR005829">
    <property type="entry name" value="Sugar_transporter_CS"/>
</dbReference>
<dbReference type="PANTHER" id="PTHR23531:SF1">
    <property type="entry name" value="QUINOLENE RESISTANCE PROTEIN NORA"/>
    <property type="match status" value="1"/>
</dbReference>
<protein>
    <submittedName>
        <fullName evidence="8">MFS transporter</fullName>
    </submittedName>
</protein>
<evidence type="ECO:0000256" key="2">
    <source>
        <dbReference type="ARBA" id="ARBA00022448"/>
    </source>
</evidence>
<gene>
    <name evidence="8" type="ORF">JYB65_00085</name>
</gene>
<keyword evidence="2" id="KW-0813">Transport</keyword>
<dbReference type="InterPro" id="IPR011701">
    <property type="entry name" value="MFS"/>
</dbReference>
<evidence type="ECO:0000259" key="7">
    <source>
        <dbReference type="PROSITE" id="PS50850"/>
    </source>
</evidence>
<feature type="transmembrane region" description="Helical" evidence="6">
    <location>
        <begin position="110"/>
        <end position="127"/>
    </location>
</feature>
<keyword evidence="5 6" id="KW-0472">Membrane</keyword>
<reference evidence="8" key="1">
    <citation type="submission" date="2021-02" db="EMBL/GenBank/DDBJ databases">
        <title>Abyssanaerobacter marinus gen.nov., sp., nov, anaerobic bacterium isolated from the Onnuri vent field of Indian Ocean and suggestion of Mogibacteriaceae fam. nov., and proposal of reclassification of ambiguous this family's genus member.</title>
        <authorList>
            <person name="Kim Y.J."/>
            <person name="Yang J.-A."/>
        </authorList>
    </citation>
    <scope>NUCLEOTIDE SEQUENCE</scope>
    <source>
        <strain evidence="8">DSM 2634</strain>
    </source>
</reference>
<dbReference type="GO" id="GO:0022857">
    <property type="term" value="F:transmembrane transporter activity"/>
    <property type="evidence" value="ECO:0007669"/>
    <property type="project" value="InterPro"/>
</dbReference>
<comment type="subcellular location">
    <subcellularLocation>
        <location evidence="1">Cell membrane</location>
        <topology evidence="1">Multi-pass membrane protein</topology>
    </subcellularLocation>
</comment>
<dbReference type="InterPro" id="IPR052714">
    <property type="entry name" value="MFS_Exporter"/>
</dbReference>
<feature type="transmembrane region" description="Helical" evidence="6">
    <location>
        <begin position="12"/>
        <end position="38"/>
    </location>
</feature>
<dbReference type="EMBL" id="JAFJZZ010000001">
    <property type="protein sequence ID" value="MBN7771759.1"/>
    <property type="molecule type" value="Genomic_DNA"/>
</dbReference>
<organism evidence="8 9">
    <name type="scientific">Clostridium aminobutyricum</name>
    <dbReference type="NCBI Taxonomy" id="33953"/>
    <lineage>
        <taxon>Bacteria</taxon>
        <taxon>Bacillati</taxon>
        <taxon>Bacillota</taxon>
        <taxon>Clostridia</taxon>
        <taxon>Eubacteriales</taxon>
        <taxon>Clostridiaceae</taxon>
        <taxon>Clostridium</taxon>
    </lineage>
</organism>
<evidence type="ECO:0000256" key="4">
    <source>
        <dbReference type="ARBA" id="ARBA00022989"/>
    </source>
</evidence>
<evidence type="ECO:0000256" key="1">
    <source>
        <dbReference type="ARBA" id="ARBA00004651"/>
    </source>
</evidence>
<feature type="domain" description="Major facilitator superfamily (MFS) profile" evidence="7">
    <location>
        <begin position="10"/>
        <end position="389"/>
    </location>
</feature>
<feature type="transmembrane region" description="Helical" evidence="6">
    <location>
        <begin position="276"/>
        <end position="294"/>
    </location>
</feature>
<evidence type="ECO:0000313" key="9">
    <source>
        <dbReference type="Proteomes" id="UP000664545"/>
    </source>
</evidence>
<evidence type="ECO:0000313" key="8">
    <source>
        <dbReference type="EMBL" id="MBN7771759.1"/>
    </source>
</evidence>
<feature type="transmembrane region" description="Helical" evidence="6">
    <location>
        <begin position="364"/>
        <end position="384"/>
    </location>
</feature>
<sequence>MDTQKLWTKNFILAALSGLFAAMVFYITMTTLAMYAIVSFRASASIAGLIASIFVLGGVFGRLFSGQYMERIGRRKFILSGCFLFFLASVAYLLPLGIVSLLIIRFLHGFTFGSIHNALSTVVLGFIPPNRRGEGIGYFSLNFTVATAFGPFIGMFIVHAYSYTILFTFCAFSAFLCLLSALFVKIETPVFTEEQTAHLKEKFTFKAVFERSALPLAFVIFFMSLCYAGVTAFLNSFAAELNLTYMASIFFLVYGVAILLFRPLAGKLLDKKGDNIVMLPTIAFYAASLFTLTFAQTKTLFLLAAILMALGYGNILNMGQTIAVKSVDSHKISTATSTYFIFSDAGMGLGPLLMGLFVTWKGYAFMFLIEAVIVTLSILLYYGLHGRHPHAKGSLV</sequence>
<dbReference type="PANTHER" id="PTHR23531">
    <property type="entry name" value="QUINOLENE RESISTANCE PROTEIN NORA"/>
    <property type="match status" value="1"/>
</dbReference>
<feature type="transmembrane region" description="Helical" evidence="6">
    <location>
        <begin position="213"/>
        <end position="237"/>
    </location>
</feature>
<evidence type="ECO:0000256" key="3">
    <source>
        <dbReference type="ARBA" id="ARBA00022692"/>
    </source>
</evidence>
<keyword evidence="9" id="KW-1185">Reference proteome</keyword>
<evidence type="ECO:0000256" key="6">
    <source>
        <dbReference type="SAM" id="Phobius"/>
    </source>
</evidence>
<evidence type="ECO:0000256" key="5">
    <source>
        <dbReference type="ARBA" id="ARBA00023136"/>
    </source>
</evidence>
<dbReference type="InterPro" id="IPR036259">
    <property type="entry name" value="MFS_trans_sf"/>
</dbReference>